<feature type="transmembrane region" description="Helical" evidence="1">
    <location>
        <begin position="56"/>
        <end position="78"/>
    </location>
</feature>
<organism evidence="3 4">
    <name type="scientific">Motiliproteus coralliicola</name>
    <dbReference type="NCBI Taxonomy" id="2283196"/>
    <lineage>
        <taxon>Bacteria</taxon>
        <taxon>Pseudomonadati</taxon>
        <taxon>Pseudomonadota</taxon>
        <taxon>Gammaproteobacteria</taxon>
        <taxon>Oceanospirillales</taxon>
        <taxon>Oceanospirillaceae</taxon>
        <taxon>Motiliproteus</taxon>
    </lineage>
</organism>
<feature type="domain" description="Type IV pilin Tt1218-like" evidence="2">
    <location>
        <begin position="80"/>
        <end position="147"/>
    </location>
</feature>
<evidence type="ECO:0000313" key="4">
    <source>
        <dbReference type="Proteomes" id="UP000253769"/>
    </source>
</evidence>
<accession>A0A369WD06</accession>
<dbReference type="NCBIfam" id="TIGR02532">
    <property type="entry name" value="IV_pilin_GFxxxE"/>
    <property type="match status" value="1"/>
</dbReference>
<keyword evidence="1" id="KW-0812">Transmembrane</keyword>
<evidence type="ECO:0000256" key="1">
    <source>
        <dbReference type="SAM" id="Phobius"/>
    </source>
</evidence>
<gene>
    <name evidence="3" type="primary">pilV</name>
    <name evidence="3" type="ORF">DV711_17780</name>
</gene>
<evidence type="ECO:0000259" key="2">
    <source>
        <dbReference type="Pfam" id="PF22150"/>
    </source>
</evidence>
<dbReference type="Proteomes" id="UP000253769">
    <property type="component" value="Unassembled WGS sequence"/>
</dbReference>
<reference evidence="3 4" key="1">
    <citation type="submission" date="2018-07" db="EMBL/GenBank/DDBJ databases">
        <title>Motiliproteus coralliicola sp. nov., a bacterium isolated from Coral.</title>
        <authorList>
            <person name="Wang G."/>
        </authorList>
    </citation>
    <scope>NUCLEOTIDE SEQUENCE [LARGE SCALE GENOMIC DNA]</scope>
    <source>
        <strain evidence="3 4">C34</strain>
    </source>
</reference>
<dbReference type="EMBL" id="QQOH01000005">
    <property type="protein sequence ID" value="RDE18496.1"/>
    <property type="molecule type" value="Genomic_DNA"/>
</dbReference>
<comment type="caution">
    <text evidence="3">The sequence shown here is derived from an EMBL/GenBank/DDBJ whole genome shotgun (WGS) entry which is preliminary data.</text>
</comment>
<dbReference type="InterPro" id="IPR013362">
    <property type="entry name" value="Pilus_4_PilV"/>
</dbReference>
<dbReference type="InterPro" id="IPR012902">
    <property type="entry name" value="N_methyl_site"/>
</dbReference>
<keyword evidence="1" id="KW-1133">Transmembrane helix</keyword>
<dbReference type="Pfam" id="PF07963">
    <property type="entry name" value="N_methyl"/>
    <property type="match status" value="1"/>
</dbReference>
<dbReference type="OrthoDB" id="8547299at2"/>
<evidence type="ECO:0000313" key="3">
    <source>
        <dbReference type="EMBL" id="RDE18496.1"/>
    </source>
</evidence>
<keyword evidence="4" id="KW-1185">Reference proteome</keyword>
<dbReference type="AlphaFoldDB" id="A0A369WD06"/>
<proteinExistence type="predicted"/>
<keyword evidence="1" id="KW-0472">Membrane</keyword>
<dbReference type="InterPro" id="IPR054402">
    <property type="entry name" value="Tt1218-like_dom"/>
</dbReference>
<name>A0A369WD06_9GAMM</name>
<dbReference type="Pfam" id="PF22150">
    <property type="entry name" value="Tt1218-like"/>
    <property type="match status" value="1"/>
</dbReference>
<dbReference type="NCBIfam" id="TIGR02523">
    <property type="entry name" value="type_IV_pilV"/>
    <property type="match status" value="1"/>
</dbReference>
<protein>
    <submittedName>
        <fullName evidence="3">Type IV pilus modification protein PilV</fullName>
    </submittedName>
</protein>
<sequence>MIPVSVRPHPESVPVHSALLVTELPVPYISTRPVGSGCSRRRSLSNYSQSTPHRQAGFTLIEILVAVLILSLGILGLIGMETMALKSNQSAYHRSQATLLAYELADMMRANPDGANAGDYADAVSAGVSSSPNCIHYNGSSTPSGCNNVESIAKQDVFEWDKRLKDILPSGAASIVVSGAIQTITVSWDDDRNGSPDQSFAFSFGL</sequence>